<evidence type="ECO:0000313" key="3">
    <source>
        <dbReference type="Proteomes" id="UP000011135"/>
    </source>
</evidence>
<comment type="caution">
    <text evidence="2">The sequence shown here is derived from an EMBL/GenBank/DDBJ whole genome shotgun (WGS) entry which is preliminary data.</text>
</comment>
<dbReference type="STRING" id="1237149.C900_00473"/>
<evidence type="ECO:0000313" key="2">
    <source>
        <dbReference type="EMBL" id="ELR68344.1"/>
    </source>
</evidence>
<reference evidence="2 3" key="1">
    <citation type="submission" date="2012-12" db="EMBL/GenBank/DDBJ databases">
        <title>Genome assembly of Fulvivirga imtechensis AK7.</title>
        <authorList>
            <person name="Nupur N."/>
            <person name="Khatri I."/>
            <person name="Kumar R."/>
            <person name="Subramanian S."/>
            <person name="Pinnaka A."/>
        </authorList>
    </citation>
    <scope>NUCLEOTIDE SEQUENCE [LARGE SCALE GENOMIC DNA]</scope>
    <source>
        <strain evidence="2 3">AK7</strain>
    </source>
</reference>
<gene>
    <name evidence="2" type="ORF">C900_00473</name>
</gene>
<sequence>MSKQSITKLTTDKDAKGNNVQKVLTVEGPICVSGATTKEEIYEDNANRSYLLHINEGAGHMEEVMDYQRKLQAGLVDENSQNIAKQLLKNTQRLLKPIKVINPYATQLKIPDSVFKKLRTNMHYLRLIEIITFYHQAQRSKVDSPSGSYIETTLEDISWANRLVKESLLRKSDELNGQLRSFFEALKALISRRPKDRQAFYSREIREQFRMNPMKANRYLRELEMWGYIRQTGGNRKTGFEYEIAAWDEYQYLQSGIDILDSTLQKLRDIEARKTCPDPSGNGTATTKERSIT</sequence>
<protein>
    <submittedName>
        <fullName evidence="2">CHC2 zinc finger domain protein</fullName>
    </submittedName>
</protein>
<accession>L8JLH0</accession>
<feature type="region of interest" description="Disordered" evidence="1">
    <location>
        <begin position="273"/>
        <end position="293"/>
    </location>
</feature>
<dbReference type="Proteomes" id="UP000011135">
    <property type="component" value="Unassembled WGS sequence"/>
</dbReference>
<dbReference type="eggNOG" id="COG0630">
    <property type="taxonomic scope" value="Bacteria"/>
</dbReference>
<dbReference type="PATRIC" id="fig|1237149.3.peg.5589"/>
<dbReference type="EMBL" id="AMZN01000119">
    <property type="protein sequence ID" value="ELR68344.1"/>
    <property type="molecule type" value="Genomic_DNA"/>
</dbReference>
<dbReference type="AlphaFoldDB" id="L8JLH0"/>
<evidence type="ECO:0000256" key="1">
    <source>
        <dbReference type="SAM" id="MobiDB-lite"/>
    </source>
</evidence>
<proteinExistence type="predicted"/>
<name>L8JLH0_9BACT</name>
<keyword evidence="3" id="KW-1185">Reference proteome</keyword>
<organism evidence="2 3">
    <name type="scientific">Fulvivirga imtechensis AK7</name>
    <dbReference type="NCBI Taxonomy" id="1237149"/>
    <lineage>
        <taxon>Bacteria</taxon>
        <taxon>Pseudomonadati</taxon>
        <taxon>Bacteroidota</taxon>
        <taxon>Cytophagia</taxon>
        <taxon>Cytophagales</taxon>
        <taxon>Fulvivirgaceae</taxon>
        <taxon>Fulvivirga</taxon>
    </lineage>
</organism>